<comment type="caution">
    <text evidence="3">The sequence shown here is derived from an EMBL/GenBank/DDBJ whole genome shotgun (WGS) entry which is preliminary data.</text>
</comment>
<name>A0ABP7DLX7_9SPHN</name>
<feature type="signal peptide" evidence="2">
    <location>
        <begin position="1"/>
        <end position="19"/>
    </location>
</feature>
<protein>
    <submittedName>
        <fullName evidence="3">Uncharacterized protein</fullName>
    </submittedName>
</protein>
<evidence type="ECO:0000313" key="4">
    <source>
        <dbReference type="Proteomes" id="UP001500523"/>
    </source>
</evidence>
<accession>A0ABP7DLX7</accession>
<organism evidence="3 4">
    <name type="scientific">Sphingomonas cynarae</name>
    <dbReference type="NCBI Taxonomy" id="930197"/>
    <lineage>
        <taxon>Bacteria</taxon>
        <taxon>Pseudomonadati</taxon>
        <taxon>Pseudomonadota</taxon>
        <taxon>Alphaproteobacteria</taxon>
        <taxon>Sphingomonadales</taxon>
        <taxon>Sphingomonadaceae</taxon>
        <taxon>Sphingomonas</taxon>
    </lineage>
</organism>
<dbReference type="EMBL" id="BAABBF010000003">
    <property type="protein sequence ID" value="GAA3706050.1"/>
    <property type="molecule type" value="Genomic_DNA"/>
</dbReference>
<proteinExistence type="predicted"/>
<keyword evidence="4" id="KW-1185">Reference proteome</keyword>
<keyword evidence="2" id="KW-0732">Signal</keyword>
<evidence type="ECO:0000313" key="3">
    <source>
        <dbReference type="EMBL" id="GAA3706050.1"/>
    </source>
</evidence>
<feature type="region of interest" description="Disordered" evidence="1">
    <location>
        <begin position="143"/>
        <end position="172"/>
    </location>
</feature>
<dbReference type="Proteomes" id="UP001500523">
    <property type="component" value="Unassembled WGS sequence"/>
</dbReference>
<evidence type="ECO:0000256" key="1">
    <source>
        <dbReference type="SAM" id="MobiDB-lite"/>
    </source>
</evidence>
<sequence length="172" mass="17523">MIALALLLAAGQVATPAMPLPAARTPGTPPQRIVLSNCPDGVDGEIVVCGTPDKPRLPLPDERGPPDGPRRPTGDPRAALDAGDPGACALRGCQAGVDIFGAGTAAIRLVGKLIDPDSCCERPGESTNPGMLIGDAIGGLKRAFGRKPDKSGRVAISLDDPPRISSEGRLLP</sequence>
<reference evidence="4" key="1">
    <citation type="journal article" date="2019" name="Int. J. Syst. Evol. Microbiol.">
        <title>The Global Catalogue of Microorganisms (GCM) 10K type strain sequencing project: providing services to taxonomists for standard genome sequencing and annotation.</title>
        <authorList>
            <consortium name="The Broad Institute Genomics Platform"/>
            <consortium name="The Broad Institute Genome Sequencing Center for Infectious Disease"/>
            <person name="Wu L."/>
            <person name="Ma J."/>
        </authorList>
    </citation>
    <scope>NUCLEOTIDE SEQUENCE [LARGE SCALE GENOMIC DNA]</scope>
    <source>
        <strain evidence="4">JCM 17498</strain>
    </source>
</reference>
<gene>
    <name evidence="3" type="ORF">GCM10022268_14530</name>
</gene>
<evidence type="ECO:0000256" key="2">
    <source>
        <dbReference type="SAM" id="SignalP"/>
    </source>
</evidence>
<feature type="compositionally biased region" description="Basic and acidic residues" evidence="1">
    <location>
        <begin position="53"/>
        <end position="74"/>
    </location>
</feature>
<feature type="chain" id="PRO_5046101866" evidence="2">
    <location>
        <begin position="20"/>
        <end position="172"/>
    </location>
</feature>
<feature type="region of interest" description="Disordered" evidence="1">
    <location>
        <begin position="51"/>
        <end position="83"/>
    </location>
</feature>